<gene>
    <name evidence="2" type="ORF">A6A05_13340</name>
</gene>
<dbReference type="SMART" id="SM00530">
    <property type="entry name" value="HTH_XRE"/>
    <property type="match status" value="1"/>
</dbReference>
<dbReference type="SUPFAM" id="SSF47413">
    <property type="entry name" value="lambda repressor-like DNA-binding domains"/>
    <property type="match status" value="1"/>
</dbReference>
<proteinExistence type="predicted"/>
<dbReference type="RefSeq" id="WP_245644285.1">
    <property type="nucleotide sequence ID" value="NZ_LWQU01000145.1"/>
</dbReference>
<dbReference type="Proteomes" id="UP000078543">
    <property type="component" value="Unassembled WGS sequence"/>
</dbReference>
<dbReference type="InterPro" id="IPR001387">
    <property type="entry name" value="Cro/C1-type_HTH"/>
</dbReference>
<dbReference type="InterPro" id="IPR010982">
    <property type="entry name" value="Lambda_DNA-bd_dom_sf"/>
</dbReference>
<organism evidence="2 3">
    <name type="scientific">Magnetospirillum moscoviense</name>
    <dbReference type="NCBI Taxonomy" id="1437059"/>
    <lineage>
        <taxon>Bacteria</taxon>
        <taxon>Pseudomonadati</taxon>
        <taxon>Pseudomonadota</taxon>
        <taxon>Alphaproteobacteria</taxon>
        <taxon>Rhodospirillales</taxon>
        <taxon>Rhodospirillaceae</taxon>
        <taxon>Magnetospirillum</taxon>
    </lineage>
</organism>
<accession>A0A178MLL9</accession>
<dbReference type="AlphaFoldDB" id="A0A178MLL9"/>
<name>A0A178MLL9_9PROT</name>
<evidence type="ECO:0000313" key="3">
    <source>
        <dbReference type="Proteomes" id="UP000078543"/>
    </source>
</evidence>
<dbReference type="STRING" id="1437059.A6A05_13340"/>
<evidence type="ECO:0000313" key="2">
    <source>
        <dbReference type="EMBL" id="OAN49642.1"/>
    </source>
</evidence>
<dbReference type="PROSITE" id="PS50943">
    <property type="entry name" value="HTH_CROC1"/>
    <property type="match status" value="1"/>
</dbReference>
<feature type="domain" description="HTH cro/C1-type" evidence="1">
    <location>
        <begin position="9"/>
        <end position="63"/>
    </location>
</feature>
<dbReference type="EMBL" id="LWQU01000145">
    <property type="protein sequence ID" value="OAN49642.1"/>
    <property type="molecule type" value="Genomic_DNA"/>
</dbReference>
<protein>
    <recommendedName>
        <fullName evidence="1">HTH cro/C1-type domain-containing protein</fullName>
    </recommendedName>
</protein>
<dbReference type="Pfam" id="PF01381">
    <property type="entry name" value="HTH_3"/>
    <property type="match status" value="1"/>
</dbReference>
<evidence type="ECO:0000259" key="1">
    <source>
        <dbReference type="PROSITE" id="PS50943"/>
    </source>
</evidence>
<dbReference type="GO" id="GO:0003677">
    <property type="term" value="F:DNA binding"/>
    <property type="evidence" value="ECO:0007669"/>
    <property type="project" value="InterPro"/>
</dbReference>
<dbReference type="CDD" id="cd00093">
    <property type="entry name" value="HTH_XRE"/>
    <property type="match status" value="1"/>
</dbReference>
<sequence length="129" mass="14388">MDAHVGARLKRRRVELRLSQGELANLLGLSFRQIQKYENGSNRVGASRLYDVARVLGVSVDYFFADMSAEVEAAAVPRMAAAMPVPGAGALQFQHDVIELIRAYRAITDHRIRRRVQDLAKVLADMPEP</sequence>
<comment type="caution">
    <text evidence="2">The sequence shown here is derived from an EMBL/GenBank/DDBJ whole genome shotgun (WGS) entry which is preliminary data.</text>
</comment>
<dbReference type="Gene3D" id="1.10.260.40">
    <property type="entry name" value="lambda repressor-like DNA-binding domains"/>
    <property type="match status" value="1"/>
</dbReference>
<reference evidence="2 3" key="1">
    <citation type="submission" date="2016-04" db="EMBL/GenBank/DDBJ databases">
        <title>Draft genome sequence of freshwater magnetotactic bacteria Magnetospirillum marisnigri SP-1 and Magnetospirillum moscoviense BB-1.</title>
        <authorList>
            <person name="Koziaeva V."/>
            <person name="Dziuba M.V."/>
            <person name="Ivanov T.M."/>
            <person name="Kuznetsov B."/>
            <person name="Grouzdev D.S."/>
        </authorList>
    </citation>
    <scope>NUCLEOTIDE SEQUENCE [LARGE SCALE GENOMIC DNA]</scope>
    <source>
        <strain evidence="2 3">BB-1</strain>
    </source>
</reference>
<keyword evidence="3" id="KW-1185">Reference proteome</keyword>